<evidence type="ECO:0000313" key="2">
    <source>
        <dbReference type="EMBL" id="MET3684193.1"/>
    </source>
</evidence>
<accession>A0ABV2KX92</accession>
<dbReference type="CDD" id="cd02019">
    <property type="entry name" value="NK"/>
    <property type="match status" value="1"/>
</dbReference>
<dbReference type="Gene3D" id="3.40.50.300">
    <property type="entry name" value="P-loop containing nucleotide triphosphate hydrolases"/>
    <property type="match status" value="1"/>
</dbReference>
<dbReference type="SUPFAM" id="SSF52540">
    <property type="entry name" value="P-loop containing nucleoside triphosphate hydrolases"/>
    <property type="match status" value="2"/>
</dbReference>
<organism evidence="2 3">
    <name type="scientific">Alkalibacillus flavidus</name>
    <dbReference type="NCBI Taxonomy" id="546021"/>
    <lineage>
        <taxon>Bacteria</taxon>
        <taxon>Bacillati</taxon>
        <taxon>Bacillota</taxon>
        <taxon>Bacilli</taxon>
        <taxon>Bacillales</taxon>
        <taxon>Bacillaceae</taxon>
        <taxon>Alkalibacillus</taxon>
    </lineage>
</organism>
<gene>
    <name evidence="2" type="ORF">ABID56_002319</name>
</gene>
<feature type="coiled-coil region" evidence="1">
    <location>
        <begin position="307"/>
        <end position="341"/>
    </location>
</feature>
<sequence>MVQHHYFMGGSTAKGYVQFYDNAVEQLDHVIYLDGGFTTILTPLLERMIHDYSNETTIDVIHNHIMPNHYEGVIFPDRRVGIFDRTKMQPKRMALPGLKDQLIYFGDGYALPALKQERQTVTALQRDIRTHHHDVIRHFDQALKQHHQVEAIYLDYLNVRRANEQTDELIDTLLQDNEKEAVGHVKHRYLGAATPEGPVDYVMELTEDITKRYFIKGRSGTGKSTMLRKLAHEANDRGFDVEVYHCGFDPGSLDMVIVRELDFAIFDATAPHQHTPKRKGDLIYDVYERFIDGHPDALHRKKLGDYKQAYQQEMAQAADELKQLQEKQQELESIYRKAMREDFFEDSYRRIRHWIDNM</sequence>
<dbReference type="RefSeq" id="WP_354221305.1">
    <property type="nucleotide sequence ID" value="NZ_JBEPMX010000013.1"/>
</dbReference>
<proteinExistence type="predicted"/>
<dbReference type="Proteomes" id="UP001549167">
    <property type="component" value="Unassembled WGS sequence"/>
</dbReference>
<name>A0ABV2KX92_9BACI</name>
<keyword evidence="3" id="KW-1185">Reference proteome</keyword>
<evidence type="ECO:0000313" key="3">
    <source>
        <dbReference type="Proteomes" id="UP001549167"/>
    </source>
</evidence>
<comment type="caution">
    <text evidence="2">The sequence shown here is derived from an EMBL/GenBank/DDBJ whole genome shotgun (WGS) entry which is preliminary data.</text>
</comment>
<dbReference type="InterPro" id="IPR027417">
    <property type="entry name" value="P-loop_NTPase"/>
</dbReference>
<dbReference type="EMBL" id="JBEPMX010000013">
    <property type="protein sequence ID" value="MET3684193.1"/>
    <property type="molecule type" value="Genomic_DNA"/>
</dbReference>
<evidence type="ECO:0000256" key="1">
    <source>
        <dbReference type="SAM" id="Coils"/>
    </source>
</evidence>
<reference evidence="2 3" key="1">
    <citation type="submission" date="2024-06" db="EMBL/GenBank/DDBJ databases">
        <title>Genomic Encyclopedia of Type Strains, Phase IV (KMG-IV): sequencing the most valuable type-strain genomes for metagenomic binning, comparative biology and taxonomic classification.</title>
        <authorList>
            <person name="Goeker M."/>
        </authorList>
    </citation>
    <scope>NUCLEOTIDE SEQUENCE [LARGE SCALE GENOMIC DNA]</scope>
    <source>
        <strain evidence="2 3">DSM 23520</strain>
    </source>
</reference>
<keyword evidence="1" id="KW-0175">Coiled coil</keyword>
<protein>
    <submittedName>
        <fullName evidence="2">Uncharacterized protein</fullName>
    </submittedName>
</protein>